<proteinExistence type="predicted"/>
<dbReference type="InterPro" id="IPR006517">
    <property type="entry name" value="Phage_terminase_lsu-like_C"/>
</dbReference>
<name>A0A2S5JE51_9RHOB</name>
<protein>
    <submittedName>
        <fullName evidence="3">Putative phage terminase large subunit-like protein</fullName>
    </submittedName>
</protein>
<evidence type="ECO:0000313" key="4">
    <source>
        <dbReference type="Proteomes" id="UP000239736"/>
    </source>
</evidence>
<dbReference type="OrthoDB" id="479677at2"/>
<feature type="domain" description="Terminase large subunit gp17-like C-terminal" evidence="2">
    <location>
        <begin position="244"/>
        <end position="386"/>
    </location>
</feature>
<evidence type="ECO:0000259" key="2">
    <source>
        <dbReference type="Pfam" id="PF17289"/>
    </source>
</evidence>
<dbReference type="InterPro" id="IPR035421">
    <property type="entry name" value="Terminase_6C"/>
</dbReference>
<gene>
    <name evidence="3" type="ORF">LV82_02567</name>
</gene>
<comment type="caution">
    <text evidence="3">The sequence shown here is derived from an EMBL/GenBank/DDBJ whole genome shotgun (WGS) entry which is preliminary data.</text>
</comment>
<evidence type="ECO:0000256" key="1">
    <source>
        <dbReference type="ARBA" id="ARBA00022612"/>
    </source>
</evidence>
<dbReference type="Gene3D" id="3.40.50.300">
    <property type="entry name" value="P-loop containing nucleotide triphosphate hydrolases"/>
    <property type="match status" value="1"/>
</dbReference>
<reference evidence="3 4" key="1">
    <citation type="submission" date="2018-01" db="EMBL/GenBank/DDBJ databases">
        <title>Genomic Encyclopedia of Archaeal and Bacterial Type Strains, Phase II (KMG-II): from individual species to whole genera.</title>
        <authorList>
            <person name="Goeker M."/>
        </authorList>
    </citation>
    <scope>NUCLEOTIDE SEQUENCE [LARGE SCALE GENOMIC DNA]</scope>
    <source>
        <strain evidence="3 4">DSM 12048</strain>
    </source>
</reference>
<dbReference type="Gene3D" id="3.30.420.240">
    <property type="match status" value="1"/>
</dbReference>
<accession>A0A2S5JE51</accession>
<dbReference type="RefSeq" id="WP_104072279.1">
    <property type="nucleotide sequence ID" value="NZ_PRDS01000009.1"/>
</dbReference>
<dbReference type="AlphaFoldDB" id="A0A2S5JE51"/>
<sequence length="403" mass="45345">MGEALEIRIAPPELHPGQRRILDDPARFKVASCGRRFGKTRLACEWLTLLPGAAIEGSPVAYFAPTYKLLSEVFGLIERTMAGVAKRVNRQEMRIELVTGGAIDFWTLEDPDAGRGRRYRRIVIDEAAHARHLRDAWEQAIRPTLTDYRGEAWFISTPKGLNFFHDLFRRGESEEYQNWASFHMPTSANPYIAPEEIEEARAQLPELVFRQEYLAEFVTMGAGLVKPEMVRLGAAPRDLPITLGVDLAISTRDGADFTAIVAMTRDPNTGTVYIVEAERFRGEFREIVDRIRTSAERHRAKLVAIEQTQFQAAVVQELARTTKLPIRGVRPDRDKVTRFLPLLTRYEQGMVVHDPSGVPPWFRDELLAFPEGQHDDGVDAAAHAFAALGMSSGPVVIPGRRVF</sequence>
<dbReference type="EMBL" id="PRDS01000009">
    <property type="protein sequence ID" value="PPB79776.1"/>
    <property type="molecule type" value="Genomic_DNA"/>
</dbReference>
<dbReference type="Pfam" id="PF03237">
    <property type="entry name" value="Terminase_6N"/>
    <property type="match status" value="1"/>
</dbReference>
<organism evidence="3 4">
    <name type="scientific">Albidovulum inexpectatum</name>
    <dbReference type="NCBI Taxonomy" id="196587"/>
    <lineage>
        <taxon>Bacteria</taxon>
        <taxon>Pseudomonadati</taxon>
        <taxon>Pseudomonadota</taxon>
        <taxon>Alphaproteobacteria</taxon>
        <taxon>Rhodobacterales</taxon>
        <taxon>Paracoccaceae</taxon>
        <taxon>Albidovulum</taxon>
    </lineage>
</organism>
<keyword evidence="1" id="KW-1188">Viral release from host cell</keyword>
<dbReference type="Pfam" id="PF17289">
    <property type="entry name" value="Terminase_6C"/>
    <property type="match status" value="1"/>
</dbReference>
<dbReference type="InterPro" id="IPR027417">
    <property type="entry name" value="P-loop_NTPase"/>
</dbReference>
<keyword evidence="4" id="KW-1185">Reference proteome</keyword>
<dbReference type="Proteomes" id="UP000239736">
    <property type="component" value="Unassembled WGS sequence"/>
</dbReference>
<dbReference type="NCBIfam" id="TIGR01630">
    <property type="entry name" value="psiM2_ORF9"/>
    <property type="match status" value="1"/>
</dbReference>
<evidence type="ECO:0000313" key="3">
    <source>
        <dbReference type="EMBL" id="PPB79776.1"/>
    </source>
</evidence>